<reference evidence="2" key="1">
    <citation type="submission" date="2017-01" db="EMBL/GenBank/DDBJ databases">
        <authorList>
            <person name="Varghese N."/>
            <person name="Submissions S."/>
        </authorList>
    </citation>
    <scope>NUCLEOTIDE SEQUENCE [LARGE SCALE GENOMIC DNA]</scope>
    <source>
        <strain evidence="2">LP100</strain>
    </source>
</reference>
<evidence type="ECO:0000313" key="2">
    <source>
        <dbReference type="Proteomes" id="UP000187181"/>
    </source>
</evidence>
<organism evidence="1 2">
    <name type="scientific">Pontibacter indicus</name>
    <dbReference type="NCBI Taxonomy" id="1317125"/>
    <lineage>
        <taxon>Bacteria</taxon>
        <taxon>Pseudomonadati</taxon>
        <taxon>Bacteroidota</taxon>
        <taxon>Cytophagia</taxon>
        <taxon>Cytophagales</taxon>
        <taxon>Hymenobacteraceae</taxon>
        <taxon>Pontibacter</taxon>
    </lineage>
</organism>
<evidence type="ECO:0000313" key="1">
    <source>
        <dbReference type="EMBL" id="SIT86358.1"/>
    </source>
</evidence>
<dbReference type="EMBL" id="FTPP01000001">
    <property type="protein sequence ID" value="SIT86358.1"/>
    <property type="molecule type" value="Genomic_DNA"/>
</dbReference>
<keyword evidence="2" id="KW-1185">Reference proteome</keyword>
<sequence>MKKLAAFGAFILALGMTSCKTYCPAYNFASVEVSEQNAPATDLVQETEVIKG</sequence>
<dbReference type="Proteomes" id="UP000187181">
    <property type="component" value="Unassembled WGS sequence"/>
</dbReference>
<dbReference type="RefSeq" id="WP_155800585.1">
    <property type="nucleotide sequence ID" value="NZ_FTPP01000001.1"/>
</dbReference>
<dbReference type="PROSITE" id="PS51257">
    <property type="entry name" value="PROKAR_LIPOPROTEIN"/>
    <property type="match status" value="1"/>
</dbReference>
<name>A0A1R3X6K0_9BACT</name>
<protein>
    <submittedName>
        <fullName evidence="1">Uncharacterized protein</fullName>
    </submittedName>
</protein>
<proteinExistence type="predicted"/>
<accession>A0A1R3X6K0</accession>
<dbReference type="AlphaFoldDB" id="A0A1R3X6K0"/>
<gene>
    <name evidence="1" type="ORF">SAMN05444128_1712</name>
</gene>